<sequence length="157" mass="17154">MLNACWEYSKPVSLHKNSPSREAIVLSSWCSLVFETRRHVCRHLASTDAAQKLAGRGKEVVFLSTKWKYTGQRLAGGGPVPLIVHVLDHTVRSLLTAALPLSLSLSLSLSLQEALWFTLAVTSSAESVESVCACQVVVRNPARRQAHTPTTTTTTTR</sequence>
<name>A0A136IMA7_9PEZI</name>
<organism evidence="1 2">
    <name type="scientific">Microdochium bolleyi</name>
    <dbReference type="NCBI Taxonomy" id="196109"/>
    <lineage>
        <taxon>Eukaryota</taxon>
        <taxon>Fungi</taxon>
        <taxon>Dikarya</taxon>
        <taxon>Ascomycota</taxon>
        <taxon>Pezizomycotina</taxon>
        <taxon>Sordariomycetes</taxon>
        <taxon>Xylariomycetidae</taxon>
        <taxon>Xylariales</taxon>
        <taxon>Microdochiaceae</taxon>
        <taxon>Microdochium</taxon>
    </lineage>
</organism>
<proteinExistence type="predicted"/>
<accession>A0A136IMA7</accession>
<reference evidence="2" key="1">
    <citation type="submission" date="2016-02" db="EMBL/GenBank/DDBJ databases">
        <title>Draft genome sequence of Microdochium bolleyi, a fungal endophyte of beachgrass.</title>
        <authorList>
            <consortium name="DOE Joint Genome Institute"/>
            <person name="David A.S."/>
            <person name="May G."/>
            <person name="Haridas S."/>
            <person name="Lim J."/>
            <person name="Wang M."/>
            <person name="Labutti K."/>
            <person name="Lipzen A."/>
            <person name="Barry K."/>
            <person name="Grigoriev I.V."/>
        </authorList>
    </citation>
    <scope>NUCLEOTIDE SEQUENCE [LARGE SCALE GENOMIC DNA]</scope>
    <source>
        <strain evidence="2">J235TASD1</strain>
    </source>
</reference>
<dbReference type="AlphaFoldDB" id="A0A136IMA7"/>
<evidence type="ECO:0000313" key="2">
    <source>
        <dbReference type="Proteomes" id="UP000070501"/>
    </source>
</evidence>
<gene>
    <name evidence="1" type="ORF">Micbo1qcDRAFT_37547</name>
</gene>
<dbReference type="Proteomes" id="UP000070501">
    <property type="component" value="Unassembled WGS sequence"/>
</dbReference>
<dbReference type="EMBL" id="KQ964272">
    <property type="protein sequence ID" value="KXJ85918.1"/>
    <property type="molecule type" value="Genomic_DNA"/>
</dbReference>
<protein>
    <submittedName>
        <fullName evidence="1">Uncharacterized protein</fullName>
    </submittedName>
</protein>
<evidence type="ECO:0000313" key="1">
    <source>
        <dbReference type="EMBL" id="KXJ85918.1"/>
    </source>
</evidence>
<keyword evidence="2" id="KW-1185">Reference proteome</keyword>
<dbReference type="InParanoid" id="A0A136IMA7"/>